<keyword evidence="2" id="KW-1185">Reference proteome</keyword>
<reference evidence="1 2" key="1">
    <citation type="submission" date="2023-07" db="EMBL/GenBank/DDBJ databases">
        <title>Sequencing the genomes of 1000 actinobacteria strains.</title>
        <authorList>
            <person name="Klenk H.-P."/>
        </authorList>
    </citation>
    <scope>NUCLEOTIDE SEQUENCE [LARGE SCALE GENOMIC DNA]</scope>
    <source>
        <strain evidence="1 2">DSM 20167</strain>
    </source>
</reference>
<gene>
    <name evidence="1" type="ORF">J2S64_001101</name>
</gene>
<proteinExistence type="predicted"/>
<comment type="caution">
    <text evidence="1">The sequence shown here is derived from an EMBL/GenBank/DDBJ whole genome shotgun (WGS) entry which is preliminary data.</text>
</comment>
<evidence type="ECO:0000313" key="1">
    <source>
        <dbReference type="EMBL" id="MDR7357410.1"/>
    </source>
</evidence>
<dbReference type="RefSeq" id="WP_264268149.1">
    <property type="nucleotide sequence ID" value="NZ_BAAAWO010000001.1"/>
</dbReference>
<dbReference type="InterPro" id="IPR013757">
    <property type="entry name" value="Topo_IIA_A_a_sf"/>
</dbReference>
<dbReference type="Proteomes" id="UP001183817">
    <property type="component" value="Unassembled WGS sequence"/>
</dbReference>
<dbReference type="EMBL" id="JAVDYI010000001">
    <property type="protein sequence ID" value="MDR7357410.1"/>
    <property type="molecule type" value="Genomic_DNA"/>
</dbReference>
<protein>
    <submittedName>
        <fullName evidence="1">DNA gyrase/topoisomerase IV subunit A</fullName>
    </submittedName>
</protein>
<dbReference type="Gene3D" id="1.10.268.10">
    <property type="entry name" value="Topoisomerase, domain 3"/>
    <property type="match status" value="1"/>
</dbReference>
<accession>A0ABU2BFJ8</accession>
<evidence type="ECO:0000313" key="2">
    <source>
        <dbReference type="Proteomes" id="UP001183817"/>
    </source>
</evidence>
<organism evidence="1 2">
    <name type="scientific">Paeniglutamicibacter sulfureus</name>
    <dbReference type="NCBI Taxonomy" id="43666"/>
    <lineage>
        <taxon>Bacteria</taxon>
        <taxon>Bacillati</taxon>
        <taxon>Actinomycetota</taxon>
        <taxon>Actinomycetes</taxon>
        <taxon>Micrococcales</taxon>
        <taxon>Micrococcaceae</taxon>
        <taxon>Paeniglutamicibacter</taxon>
    </lineage>
</organism>
<sequence length="92" mass="10497">MNDNGQAHEQLDLLNAIREALERREEVFQIIDEAPDESTALTRLAELLDIGESGCHAILHMQVSHWLGTWRDGLEEKAESLRLHLERNATQP</sequence>
<name>A0ABU2BFJ8_9MICC</name>